<protein>
    <submittedName>
        <fullName evidence="1">Uncharacterized protein</fullName>
    </submittedName>
</protein>
<gene>
    <name evidence="1" type="ORF">Ah1_00297</name>
</gene>
<dbReference type="Proteomes" id="UP000240934">
    <property type="component" value="Segment"/>
</dbReference>
<accession>A0A2H4YFR3</accession>
<proteinExistence type="predicted"/>
<keyword evidence="2" id="KW-1185">Reference proteome</keyword>
<evidence type="ECO:0000313" key="2">
    <source>
        <dbReference type="Proteomes" id="UP000240934"/>
    </source>
</evidence>
<reference evidence="1 2" key="1">
    <citation type="submission" date="2017-10" db="EMBL/GenBank/DDBJ databases">
        <title>Antibacterial composition for extension of chilled fish shelf life and decreasing of risk of food-borne infections, bacteriophage strains for its preparation.</title>
        <authorList>
            <person name="Zulkarneev E.R."/>
            <person name="Aleshkin A.V."/>
            <person name="Rubalsky O.V."/>
            <person name="Kiseleva I.A."/>
            <person name="Rubalskii E.O."/>
            <person name="Lebedev S.N."/>
        </authorList>
    </citation>
    <scope>NUCLEOTIDE SEQUENCE [LARGE SCALE GENOMIC DNA]</scope>
</reference>
<evidence type="ECO:0000313" key="1">
    <source>
        <dbReference type="EMBL" id="AUE22815.1"/>
    </source>
</evidence>
<name>A0A2H4YFR3_9CAUD</name>
<sequence>MGTNMNVMKIGENYEFKNKQCQDTYRDAARINRHIVDAIVNAGGVFRIVEGEFHGDRMNKEGELVDDVRKSLTDVHGKQIYIDSGATLIAESEMRYFQVAVSVEINMDEAFAKTSFAKLMAIHKSYHPDAPDSKITAAGLRKSWDMHNLNIREIEEKIEILTKTLAQRKEML</sequence>
<dbReference type="EMBL" id="MG250483">
    <property type="protein sequence ID" value="AUE22815.1"/>
    <property type="molecule type" value="Genomic_DNA"/>
</dbReference>
<organism evidence="1 2">
    <name type="scientific">Aeromonas phage Ah1</name>
    <dbReference type="NCBI Taxonomy" id="2053701"/>
    <lineage>
        <taxon>Viruses</taxon>
        <taxon>Duplodnaviria</taxon>
        <taxon>Heunggongvirae</taxon>
        <taxon>Uroviricota</taxon>
        <taxon>Caudoviricetes</taxon>
        <taxon>Pantevenvirales</taxon>
        <taxon>Straboviridae</taxon>
        <taxon>Cinqassovirus</taxon>
        <taxon>Cinqassovirus ah1</taxon>
    </lineage>
</organism>